<dbReference type="EMBL" id="AKFP01000004">
    <property type="protein sequence ID" value="EJN56611.1"/>
    <property type="molecule type" value="Genomic_DNA"/>
</dbReference>
<dbReference type="InterPro" id="IPR000787">
    <property type="entry name" value="Peptidase_M29"/>
</dbReference>
<gene>
    <name evidence="10" type="ORF">A11Y_80954</name>
</gene>
<comment type="cofactor">
    <cofactor evidence="2">
        <name>Mg(2+)</name>
        <dbReference type="ChEBI" id="CHEBI:18420"/>
    </cofactor>
</comment>
<evidence type="ECO:0000256" key="4">
    <source>
        <dbReference type="ARBA" id="ARBA00008236"/>
    </source>
</evidence>
<comment type="caution">
    <text evidence="10">The sequence shown here is derived from an EMBL/GenBank/DDBJ whole genome shotgun (WGS) entry which is preliminary data.</text>
</comment>
<dbReference type="InterPro" id="IPR035097">
    <property type="entry name" value="M29_N-terminal"/>
</dbReference>
<dbReference type="GO" id="GO:0008237">
    <property type="term" value="F:metallopeptidase activity"/>
    <property type="evidence" value="ECO:0007669"/>
    <property type="project" value="UniProtKB-KW"/>
</dbReference>
<evidence type="ECO:0000256" key="3">
    <source>
        <dbReference type="ARBA" id="ARBA00001947"/>
    </source>
</evidence>
<dbReference type="AlphaFoldDB" id="J2ZUE0"/>
<keyword evidence="6" id="KW-0645">Protease</keyword>
<comment type="similarity">
    <text evidence="4">Belongs to the peptidase M29 family.</text>
</comment>
<dbReference type="GO" id="GO:0004177">
    <property type="term" value="F:aminopeptidase activity"/>
    <property type="evidence" value="ECO:0007669"/>
    <property type="project" value="UniProtKB-KW"/>
</dbReference>
<evidence type="ECO:0000256" key="1">
    <source>
        <dbReference type="ARBA" id="ARBA00001941"/>
    </source>
</evidence>
<evidence type="ECO:0000313" key="11">
    <source>
        <dbReference type="Proteomes" id="UP000007271"/>
    </source>
</evidence>
<organism evidence="10 11">
    <name type="scientific">Loigolactobacillus coryniformis subsp. coryniformis CECT 5711</name>
    <dbReference type="NCBI Taxonomy" id="1185325"/>
    <lineage>
        <taxon>Bacteria</taxon>
        <taxon>Bacillati</taxon>
        <taxon>Bacillota</taxon>
        <taxon>Bacilli</taxon>
        <taxon>Lactobacillales</taxon>
        <taxon>Lactobacillaceae</taxon>
        <taxon>Loigolactobacillus</taxon>
    </lineage>
</organism>
<accession>J2ZUE0</accession>
<comment type="cofactor">
    <cofactor evidence="3">
        <name>Zn(2+)</name>
        <dbReference type="ChEBI" id="CHEBI:29105"/>
    </cofactor>
</comment>
<comment type="cofactor">
    <cofactor evidence="1">
        <name>Co(2+)</name>
        <dbReference type="ChEBI" id="CHEBI:48828"/>
    </cofactor>
</comment>
<proteinExistence type="inferred from homology"/>
<keyword evidence="9" id="KW-0482">Metalloprotease</keyword>
<name>J2ZUE0_9LACO</name>
<protein>
    <submittedName>
        <fullName evidence="10">Aminopeptidase PepS</fullName>
    </submittedName>
</protein>
<evidence type="ECO:0000256" key="5">
    <source>
        <dbReference type="ARBA" id="ARBA00022438"/>
    </source>
</evidence>
<dbReference type="SUPFAM" id="SSF144052">
    <property type="entry name" value="Thermophilic metalloprotease-like"/>
    <property type="match status" value="1"/>
</dbReference>
<sequence>MSCETEELTMSHFKQQLQQYAELIVAVGGNVQPGQTVMLQIEVEQSELAHLITTAAYQRGAAEVIVNWQDTATQQAFIAHAATERLTTVDQVATAQVNDWLDKAATRIVVMSADPSSLSGLPAERIAAYQQTQAQIKQPLMQALQANRFSWTVVAAAGVDWAHHVFPDLPPNVAVTKLWQLIFKITRIDQPDPIAAWQQHAAELKAYATKLNQLPLDRLHYYSAKTDLTIGLPKNYNWSGATSENSHGQTFMPNMPTEEIFTAPDRHRVDGTVTATKPLSYAGTIIDGMVFTFTNGRITAAHADHGQSALDHLLATDAGAQHLGELALVPEATPIARSGLIFYNTLFDENAANHLAFGSAYPFSIKDGTSMIDAQLKAAALNTSQLHVDFMIGAPDMAIDAYTKDDRLIPIFRNGNWVPGLLDQY</sequence>
<dbReference type="PANTHER" id="PTHR34448:SF3">
    <property type="entry name" value="AMINOPEPTIDASE AMPS"/>
    <property type="match status" value="1"/>
</dbReference>
<keyword evidence="5 10" id="KW-0031">Aminopeptidase</keyword>
<reference evidence="10 11" key="1">
    <citation type="submission" date="2012-05" db="EMBL/GenBank/DDBJ databases">
        <title>Complete Genome Sequence of Lactobacillus coryniformis CECT5711.</title>
        <authorList>
            <person name="Rodriguez J.M."/>
        </authorList>
    </citation>
    <scope>NUCLEOTIDE SEQUENCE [LARGE SCALE GENOMIC DNA]</scope>
    <source>
        <strain evidence="11">CECT5711</strain>
    </source>
</reference>
<evidence type="ECO:0000256" key="6">
    <source>
        <dbReference type="ARBA" id="ARBA00022670"/>
    </source>
</evidence>
<evidence type="ECO:0000313" key="10">
    <source>
        <dbReference type="EMBL" id="EJN56611.1"/>
    </source>
</evidence>
<dbReference type="PANTHER" id="PTHR34448">
    <property type="entry name" value="AMINOPEPTIDASE"/>
    <property type="match status" value="1"/>
</dbReference>
<keyword evidence="8" id="KW-0378">Hydrolase</keyword>
<dbReference type="GO" id="GO:0006508">
    <property type="term" value="P:proteolysis"/>
    <property type="evidence" value="ECO:0007669"/>
    <property type="project" value="UniProtKB-KW"/>
</dbReference>
<dbReference type="STRING" id="1185325.A11Y_80954"/>
<dbReference type="InterPro" id="IPR052170">
    <property type="entry name" value="M29_Exopeptidase"/>
</dbReference>
<dbReference type="GO" id="GO:0046872">
    <property type="term" value="F:metal ion binding"/>
    <property type="evidence" value="ECO:0007669"/>
    <property type="project" value="UniProtKB-KW"/>
</dbReference>
<evidence type="ECO:0000256" key="7">
    <source>
        <dbReference type="ARBA" id="ARBA00022723"/>
    </source>
</evidence>
<dbReference type="Gene3D" id="3.40.1830.10">
    <property type="entry name" value="Thermophilic metalloprotease (M29)"/>
    <property type="match status" value="1"/>
</dbReference>
<dbReference type="Pfam" id="PF02073">
    <property type="entry name" value="Peptidase_M29"/>
    <property type="match status" value="1"/>
</dbReference>
<evidence type="ECO:0000256" key="9">
    <source>
        <dbReference type="ARBA" id="ARBA00023049"/>
    </source>
</evidence>
<dbReference type="Proteomes" id="UP000007271">
    <property type="component" value="Unassembled WGS sequence"/>
</dbReference>
<evidence type="ECO:0000256" key="8">
    <source>
        <dbReference type="ARBA" id="ARBA00022801"/>
    </source>
</evidence>
<dbReference type="PATRIC" id="fig|1185325.3.peg.298"/>
<dbReference type="PRINTS" id="PR00919">
    <property type="entry name" value="THERMOPTASE"/>
</dbReference>
<evidence type="ECO:0000256" key="2">
    <source>
        <dbReference type="ARBA" id="ARBA00001946"/>
    </source>
</evidence>
<keyword evidence="7" id="KW-0479">Metal-binding</keyword>